<dbReference type="GO" id="GO:0006865">
    <property type="term" value="P:amino acid transport"/>
    <property type="evidence" value="ECO:0007669"/>
    <property type="project" value="TreeGrafter"/>
</dbReference>
<accession>A0A7K3UC28</accession>
<evidence type="ECO:0000256" key="2">
    <source>
        <dbReference type="ARBA" id="ARBA00022448"/>
    </source>
</evidence>
<gene>
    <name evidence="6" type="ORF">GR197_11735</name>
</gene>
<evidence type="ECO:0000313" key="6">
    <source>
        <dbReference type="EMBL" id="NEJ71200.1"/>
    </source>
</evidence>
<dbReference type="Pfam" id="PF00497">
    <property type="entry name" value="SBP_bac_3"/>
    <property type="match status" value="1"/>
</dbReference>
<keyword evidence="3 4" id="KW-0732">Signal</keyword>
<comment type="similarity">
    <text evidence="1">Belongs to the bacterial solute-binding protein 3 family.</text>
</comment>
<dbReference type="SMART" id="SM00062">
    <property type="entry name" value="PBPb"/>
    <property type="match status" value="1"/>
</dbReference>
<feature type="chain" id="PRO_5029890334" evidence="4">
    <location>
        <begin position="25"/>
        <end position="344"/>
    </location>
</feature>
<dbReference type="PANTHER" id="PTHR30085">
    <property type="entry name" value="AMINO ACID ABC TRANSPORTER PERMEASE"/>
    <property type="match status" value="1"/>
</dbReference>
<evidence type="ECO:0000256" key="1">
    <source>
        <dbReference type="ARBA" id="ARBA00010333"/>
    </source>
</evidence>
<dbReference type="SUPFAM" id="SSF53850">
    <property type="entry name" value="Periplasmic binding protein-like II"/>
    <property type="match status" value="1"/>
</dbReference>
<organism evidence="6 7">
    <name type="scientific">Rhizobium phaseoli</name>
    <dbReference type="NCBI Taxonomy" id="396"/>
    <lineage>
        <taxon>Bacteria</taxon>
        <taxon>Pseudomonadati</taxon>
        <taxon>Pseudomonadota</taxon>
        <taxon>Alphaproteobacteria</taxon>
        <taxon>Hyphomicrobiales</taxon>
        <taxon>Rhizobiaceae</taxon>
        <taxon>Rhizobium/Agrobacterium group</taxon>
        <taxon>Rhizobium</taxon>
    </lineage>
</organism>
<dbReference type="PANTHER" id="PTHR30085:SF7">
    <property type="entry name" value="AMINO-ACID ABC TRANSPORTER-BINDING PROTEIN YHDW-RELATED"/>
    <property type="match status" value="1"/>
</dbReference>
<protein>
    <submittedName>
        <fullName evidence="6">Transporter substrate-binding domain-containing protein</fullName>
    </submittedName>
</protein>
<sequence>MKLLKILTAGVFAGVAFTAANASASVLDTVKQRGVLNCGTDNTAPGFGYLNTTTGQMEGLDVDFCKAVAAGVLGDASKVKFITVTDKSRFDAVLTGQVDVVFAHTTIKPARESSIAIDFLPINFYDGTGLMVKTEAGIKEFADLDGATICTTQGSATETVLASAFKARGWKDSKVLTYENLEKLFSALNSGRCNAMSTDRSALAAWAGNAPKPADYLILPDTLDKSPFGGFVAANDSKWRNALRWIEYGLFQAEESGITQANLAEKLKSEDPFVQKFLGSNGGGYGKDFGLSDDFIAQAIKAVGNYGEAYDRNLGPKTKMYLDRKGTPNALWTQGGAIYSPLWN</sequence>
<evidence type="ECO:0000256" key="3">
    <source>
        <dbReference type="ARBA" id="ARBA00022729"/>
    </source>
</evidence>
<evidence type="ECO:0000256" key="4">
    <source>
        <dbReference type="SAM" id="SignalP"/>
    </source>
</evidence>
<keyword evidence="2" id="KW-0813">Transport</keyword>
<dbReference type="InterPro" id="IPR001638">
    <property type="entry name" value="Solute-binding_3/MltF_N"/>
</dbReference>
<feature type="signal peptide" evidence="4">
    <location>
        <begin position="1"/>
        <end position="24"/>
    </location>
</feature>
<dbReference type="InterPro" id="IPR051455">
    <property type="entry name" value="Bact_solute-bind_prot3"/>
</dbReference>
<feature type="domain" description="Solute-binding protein family 3/N-terminal" evidence="5">
    <location>
        <begin position="35"/>
        <end position="266"/>
    </location>
</feature>
<proteinExistence type="inferred from homology"/>
<name>A0A7K3UC28_9HYPH</name>
<comment type="caution">
    <text evidence="6">The sequence shown here is derived from an EMBL/GenBank/DDBJ whole genome shotgun (WGS) entry which is preliminary data.</text>
</comment>
<reference evidence="6 7" key="1">
    <citation type="submission" date="2019-12" db="EMBL/GenBank/DDBJ databases">
        <title>Rhizobium genotypes associated with high levels of biological nitrogen fixation by grain legumes in a temperate-maritime cropping system.</title>
        <authorList>
            <person name="Maluk M."/>
            <person name="Francesc Ferrando Molina F."/>
            <person name="Lopez Del Egido L."/>
            <person name="Lafos M."/>
            <person name="Langarica-Fuentes A."/>
            <person name="Gebre Yohannes G."/>
            <person name="Young M.W."/>
            <person name="Martin P."/>
            <person name="Gantlett R."/>
            <person name="Kenicer G."/>
            <person name="Hawes C."/>
            <person name="Begg G.S."/>
            <person name="Quilliam R.S."/>
            <person name="Squire G.R."/>
            <person name="Poole P.S."/>
            <person name="Young P.W."/>
            <person name="Iannetta P.M."/>
            <person name="James E.K."/>
        </authorList>
    </citation>
    <scope>NUCLEOTIDE SEQUENCE [LARGE SCALE GENOMIC DNA]</scope>
    <source>
        <strain evidence="6 7">JHI366</strain>
    </source>
</reference>
<dbReference type="AlphaFoldDB" id="A0A7K3UC28"/>
<evidence type="ECO:0000313" key="7">
    <source>
        <dbReference type="Proteomes" id="UP000471753"/>
    </source>
</evidence>
<dbReference type="Gene3D" id="3.40.190.10">
    <property type="entry name" value="Periplasmic binding protein-like II"/>
    <property type="match status" value="2"/>
</dbReference>
<evidence type="ECO:0000259" key="5">
    <source>
        <dbReference type="SMART" id="SM00062"/>
    </source>
</evidence>
<dbReference type="RefSeq" id="WP_164009518.1">
    <property type="nucleotide sequence ID" value="NZ_WUFT01000006.1"/>
</dbReference>
<dbReference type="EMBL" id="WUFT01000006">
    <property type="protein sequence ID" value="NEJ71200.1"/>
    <property type="molecule type" value="Genomic_DNA"/>
</dbReference>
<dbReference type="Proteomes" id="UP000471753">
    <property type="component" value="Unassembled WGS sequence"/>
</dbReference>